<dbReference type="EMBL" id="LS974617">
    <property type="protein sequence ID" value="CAG7887061.1"/>
    <property type="molecule type" value="Genomic_DNA"/>
</dbReference>
<dbReference type="Gramene" id="A01p11370.2_BraZ1">
    <property type="protein sequence ID" value="A01p11370.2_BraZ1.CDS.1"/>
    <property type="gene ID" value="A01g11370.2_BraZ1"/>
</dbReference>
<evidence type="ECO:0000313" key="4">
    <source>
        <dbReference type="EMBL" id="CAG7887061.1"/>
    </source>
</evidence>
<name>A0A8D9GVF5_BRACM</name>
<evidence type="ECO:0000313" key="5">
    <source>
        <dbReference type="Proteomes" id="UP000694005"/>
    </source>
</evidence>
<evidence type="ECO:0000256" key="2">
    <source>
        <dbReference type="ARBA" id="ARBA00022737"/>
    </source>
</evidence>
<evidence type="ECO:0008006" key="6">
    <source>
        <dbReference type="Google" id="ProtNLM"/>
    </source>
</evidence>
<dbReference type="NCBIfam" id="TIGR00756">
    <property type="entry name" value="PPR"/>
    <property type="match status" value="3"/>
</dbReference>
<evidence type="ECO:0000256" key="3">
    <source>
        <dbReference type="PROSITE-ProRule" id="PRU00708"/>
    </source>
</evidence>
<dbReference type="Proteomes" id="UP000694005">
    <property type="component" value="Chromosome A01"/>
</dbReference>
<feature type="repeat" description="PPR" evidence="3">
    <location>
        <begin position="33"/>
        <end position="67"/>
    </location>
</feature>
<keyword evidence="2" id="KW-0677">Repeat</keyword>
<feature type="non-terminal residue" evidence="4">
    <location>
        <position position="89"/>
    </location>
</feature>
<sequence length="89" mass="9972">MTCNVLLTSLVRAKEFRKCCEVFEVVCKGVSPYVYLFTKVINAFCKRGRVEEGIELLVKMEEAGVVPNVVTYNTVIDGLGVIGRYDEAF</sequence>
<dbReference type="InterPro" id="IPR002885">
    <property type="entry name" value="PPR_rpt"/>
</dbReference>
<proteinExistence type="inferred from homology"/>
<dbReference type="Pfam" id="PF01535">
    <property type="entry name" value="PPR"/>
    <property type="match status" value="1"/>
</dbReference>
<comment type="similarity">
    <text evidence="1">Belongs to the PPR family. P subfamily.</text>
</comment>
<gene>
    <name evidence="4" type="ORF">BRAPAZ1V2_A01P11370.2</name>
</gene>
<protein>
    <recommendedName>
        <fullName evidence="6">Pentacotripeptide-repeat region of PRORP domain-containing protein</fullName>
    </recommendedName>
</protein>
<organism evidence="4 5">
    <name type="scientific">Brassica campestris</name>
    <name type="common">Field mustard</name>
    <dbReference type="NCBI Taxonomy" id="3711"/>
    <lineage>
        <taxon>Eukaryota</taxon>
        <taxon>Viridiplantae</taxon>
        <taxon>Streptophyta</taxon>
        <taxon>Embryophyta</taxon>
        <taxon>Tracheophyta</taxon>
        <taxon>Spermatophyta</taxon>
        <taxon>Magnoliopsida</taxon>
        <taxon>eudicotyledons</taxon>
        <taxon>Gunneridae</taxon>
        <taxon>Pentapetalae</taxon>
        <taxon>rosids</taxon>
        <taxon>malvids</taxon>
        <taxon>Brassicales</taxon>
        <taxon>Brassicaceae</taxon>
        <taxon>Brassiceae</taxon>
        <taxon>Brassica</taxon>
    </lineage>
</organism>
<accession>A0A8D9GVF5</accession>
<dbReference type="AlphaFoldDB" id="A0A8D9GVF5"/>
<dbReference type="PANTHER" id="PTHR47938">
    <property type="entry name" value="RESPIRATORY COMPLEX I CHAPERONE (CIA84), PUTATIVE (AFU_ORTHOLOGUE AFUA_2G06020)-RELATED"/>
    <property type="match status" value="1"/>
</dbReference>
<dbReference type="Pfam" id="PF13041">
    <property type="entry name" value="PPR_2"/>
    <property type="match status" value="1"/>
</dbReference>
<dbReference type="PANTHER" id="PTHR47938:SF35">
    <property type="entry name" value="PENTATRICOPEPTIDE REPEAT-CONTAINING PROTEIN 4, MITOCHONDRIAL-RELATED"/>
    <property type="match status" value="1"/>
</dbReference>
<dbReference type="InterPro" id="IPR011990">
    <property type="entry name" value="TPR-like_helical_dom_sf"/>
</dbReference>
<dbReference type="Gene3D" id="1.25.40.10">
    <property type="entry name" value="Tetratricopeptide repeat domain"/>
    <property type="match status" value="1"/>
</dbReference>
<dbReference type="PROSITE" id="PS51375">
    <property type="entry name" value="PPR"/>
    <property type="match status" value="1"/>
</dbReference>
<evidence type="ECO:0000256" key="1">
    <source>
        <dbReference type="ARBA" id="ARBA00007626"/>
    </source>
</evidence>
<reference evidence="4 5" key="1">
    <citation type="submission" date="2021-07" db="EMBL/GenBank/DDBJ databases">
        <authorList>
            <consortium name="Genoscope - CEA"/>
            <person name="William W."/>
        </authorList>
    </citation>
    <scope>NUCLEOTIDE SEQUENCE [LARGE SCALE GENOMIC DNA]</scope>
</reference>